<keyword evidence="3" id="KW-0802">TPR repeat</keyword>
<feature type="modified residue" description="4-aspartylphosphate" evidence="2">
    <location>
        <position position="89"/>
    </location>
</feature>
<dbReference type="HOGENOM" id="CLU_466706_0_0_7"/>
<dbReference type="AlphaFoldDB" id="E1QEI3"/>
<dbReference type="Gene3D" id="1.25.40.10">
    <property type="entry name" value="Tetratricopeptide repeat domain"/>
    <property type="match status" value="3"/>
</dbReference>
<dbReference type="SUPFAM" id="SSF52172">
    <property type="entry name" value="CheY-like"/>
    <property type="match status" value="1"/>
</dbReference>
<dbReference type="PROSITE" id="PS50005">
    <property type="entry name" value="TPR"/>
    <property type="match status" value="1"/>
</dbReference>
<dbReference type="KEGG" id="dbr:Deba_0597"/>
<dbReference type="Pfam" id="PF00072">
    <property type="entry name" value="Response_reg"/>
    <property type="match status" value="1"/>
</dbReference>
<dbReference type="PANTHER" id="PTHR44591">
    <property type="entry name" value="STRESS RESPONSE REGULATOR PROTEIN 1"/>
    <property type="match status" value="1"/>
</dbReference>
<dbReference type="STRING" id="644282.Deba_0597"/>
<proteinExistence type="predicted"/>
<dbReference type="RefSeq" id="WP_013257424.1">
    <property type="nucleotide sequence ID" value="NC_014365.1"/>
</dbReference>
<dbReference type="PANTHER" id="PTHR44591:SF25">
    <property type="entry name" value="CHEMOTAXIS TWO-COMPONENT RESPONSE REGULATOR"/>
    <property type="match status" value="1"/>
</dbReference>
<protein>
    <submittedName>
        <fullName evidence="5">Response regulator receiver protein</fullName>
    </submittedName>
</protein>
<dbReference type="SMART" id="SM00448">
    <property type="entry name" value="REC"/>
    <property type="match status" value="1"/>
</dbReference>
<dbReference type="SUPFAM" id="SSF48452">
    <property type="entry name" value="TPR-like"/>
    <property type="match status" value="2"/>
</dbReference>
<gene>
    <name evidence="5" type="ordered locus">Deba_0597</name>
</gene>
<organism evidence="5 6">
    <name type="scientific">Desulfarculus baarsii (strain ATCC 33931 / DSM 2075 / LMG 7858 / VKM B-1802 / 2st14)</name>
    <dbReference type="NCBI Taxonomy" id="644282"/>
    <lineage>
        <taxon>Bacteria</taxon>
        <taxon>Pseudomonadati</taxon>
        <taxon>Thermodesulfobacteriota</taxon>
        <taxon>Desulfarculia</taxon>
        <taxon>Desulfarculales</taxon>
        <taxon>Desulfarculaceae</taxon>
        <taxon>Desulfarculus</taxon>
    </lineage>
</organism>
<dbReference type="GO" id="GO:0000160">
    <property type="term" value="P:phosphorelay signal transduction system"/>
    <property type="evidence" value="ECO:0007669"/>
    <property type="project" value="InterPro"/>
</dbReference>
<dbReference type="PROSITE" id="PS50110">
    <property type="entry name" value="RESPONSE_REGULATORY"/>
    <property type="match status" value="1"/>
</dbReference>
<sequence>MPGHPPEREPATGEGVTAELRAIDERAMRLERVDRRQCAALVADDMPTMRLLLAQSLREAGFDNVVQAADGAAALAQLERHGCELILADWNMPGVDGLELLGRVRAHPRHGDVIFIMVTAENADDRVLQAIGHGLDDYLTKPVSPEKLSRRLELILARRRAAARAARLEAMGLPERAMDEYLMAARNNPQARWPQFGLGELLLRHGRLDEARQCYQRLLRQSPQAAAAMVGLGRVALQGGDAASAQSLFQWAREANPAYGGAVDALTELHLAQGRPEQAAEVLAQADDMPGGLGAHRLARQARLFHDLGQARQADQALQRALAQDPALADGPEGLLAARCGLALGRPAKAVQALRRLARQTDQPRLKIEAWLMLAEAHLSQGRPEQAEEVFARMAQADAWPAGQRPFALHRLHAVAAAAYLRQGRPQAAAELVAVSRLMAPDDAENLAWLDHLTSQLDARPADAPAALASAEEYGRRGLELAAQGLHDQALAQYRLGLAVEPEAGRLHFNVAKLRLRAGQNEAAAESLALARRHGLAQGDWELLERLAELLLSLDDALAARKILLDILELAPGRPTAQALLDQI</sequence>
<dbReference type="eggNOG" id="COG3706">
    <property type="taxonomic scope" value="Bacteria"/>
</dbReference>
<dbReference type="SMART" id="SM00028">
    <property type="entry name" value="TPR"/>
    <property type="match status" value="6"/>
</dbReference>
<dbReference type="Pfam" id="PF13432">
    <property type="entry name" value="TPR_16"/>
    <property type="match status" value="2"/>
</dbReference>
<dbReference type="Gene3D" id="3.40.50.2300">
    <property type="match status" value="1"/>
</dbReference>
<evidence type="ECO:0000256" key="3">
    <source>
        <dbReference type="PROSITE-ProRule" id="PRU00339"/>
    </source>
</evidence>
<feature type="domain" description="Response regulatory" evidence="4">
    <location>
        <begin position="39"/>
        <end position="156"/>
    </location>
</feature>
<dbReference type="InterPro" id="IPR050595">
    <property type="entry name" value="Bact_response_regulator"/>
</dbReference>
<evidence type="ECO:0000256" key="2">
    <source>
        <dbReference type="PROSITE-ProRule" id="PRU00169"/>
    </source>
</evidence>
<dbReference type="eggNOG" id="COG0457">
    <property type="taxonomic scope" value="Bacteria"/>
</dbReference>
<dbReference type="EMBL" id="CP002085">
    <property type="protein sequence ID" value="ADK83969.1"/>
    <property type="molecule type" value="Genomic_DNA"/>
</dbReference>
<accession>E1QEI3</accession>
<dbReference type="OrthoDB" id="5378867at2"/>
<keyword evidence="6" id="KW-1185">Reference proteome</keyword>
<dbReference type="Proteomes" id="UP000009047">
    <property type="component" value="Chromosome"/>
</dbReference>
<reference evidence="5 6" key="1">
    <citation type="journal article" date="2010" name="Stand. Genomic Sci.">
        <title>Complete genome sequence of Desulfarculus baarsii type strain (2st14).</title>
        <authorList>
            <person name="Sun H."/>
            <person name="Spring S."/>
            <person name="Lapidus A."/>
            <person name="Davenport K."/>
            <person name="Del Rio T.G."/>
            <person name="Tice H."/>
            <person name="Nolan M."/>
            <person name="Copeland A."/>
            <person name="Cheng J.F."/>
            <person name="Lucas S."/>
            <person name="Tapia R."/>
            <person name="Goodwin L."/>
            <person name="Pitluck S."/>
            <person name="Ivanova N."/>
            <person name="Pagani I."/>
            <person name="Mavromatis K."/>
            <person name="Ovchinnikova G."/>
            <person name="Pati A."/>
            <person name="Chen A."/>
            <person name="Palaniappan K."/>
            <person name="Hauser L."/>
            <person name="Chang Y.J."/>
            <person name="Jeffries C.D."/>
            <person name="Detter J.C."/>
            <person name="Han C."/>
            <person name="Rohde M."/>
            <person name="Brambilla E."/>
            <person name="Goker M."/>
            <person name="Woyke T."/>
            <person name="Bristow J."/>
            <person name="Eisen J.A."/>
            <person name="Markowitz V."/>
            <person name="Hugenholtz P."/>
            <person name="Kyrpides N.C."/>
            <person name="Klenk H.P."/>
            <person name="Land M."/>
        </authorList>
    </citation>
    <scope>NUCLEOTIDE SEQUENCE [LARGE SCALE GENOMIC DNA]</scope>
    <source>
        <strain evidence="6">ATCC 33931 / DSM 2075 / LMG 7858 / VKM B-1802 / 2st14</strain>
    </source>
</reference>
<keyword evidence="1 2" id="KW-0597">Phosphoprotein</keyword>
<feature type="repeat" description="TPR" evidence="3">
    <location>
        <begin position="192"/>
        <end position="225"/>
    </location>
</feature>
<dbReference type="InterPro" id="IPR019734">
    <property type="entry name" value="TPR_rpt"/>
</dbReference>
<dbReference type="InterPro" id="IPR011990">
    <property type="entry name" value="TPR-like_helical_dom_sf"/>
</dbReference>
<dbReference type="InterPro" id="IPR011006">
    <property type="entry name" value="CheY-like_superfamily"/>
</dbReference>
<evidence type="ECO:0000259" key="4">
    <source>
        <dbReference type="PROSITE" id="PS50110"/>
    </source>
</evidence>
<name>E1QEI3_DESB2</name>
<evidence type="ECO:0000313" key="5">
    <source>
        <dbReference type="EMBL" id="ADK83969.1"/>
    </source>
</evidence>
<evidence type="ECO:0000256" key="1">
    <source>
        <dbReference type="ARBA" id="ARBA00022553"/>
    </source>
</evidence>
<dbReference type="InterPro" id="IPR001789">
    <property type="entry name" value="Sig_transdc_resp-reg_receiver"/>
</dbReference>
<evidence type="ECO:0000313" key="6">
    <source>
        <dbReference type="Proteomes" id="UP000009047"/>
    </source>
</evidence>